<keyword evidence="14" id="KW-1185">Reference proteome</keyword>
<evidence type="ECO:0000256" key="3">
    <source>
        <dbReference type="ARBA" id="ARBA00022452"/>
    </source>
</evidence>
<dbReference type="GO" id="GO:0015914">
    <property type="term" value="P:phospholipid transport"/>
    <property type="evidence" value="ECO:0007669"/>
    <property type="project" value="TreeGrafter"/>
</dbReference>
<evidence type="ECO:0000256" key="8">
    <source>
        <dbReference type="ARBA" id="ARBA00023128"/>
    </source>
</evidence>
<evidence type="ECO:0000313" key="14">
    <source>
        <dbReference type="Proteomes" id="UP000837801"/>
    </source>
</evidence>
<comment type="similarity">
    <text evidence="10">Belongs to the MDM34 family.</text>
</comment>
<dbReference type="InterPro" id="IPR027536">
    <property type="entry name" value="MDM34"/>
</dbReference>
<dbReference type="GO" id="GO:0032865">
    <property type="term" value="C:ERMES complex"/>
    <property type="evidence" value="ECO:0007669"/>
    <property type="project" value="UniProtKB-UniRule"/>
</dbReference>
<dbReference type="InterPro" id="IPR031468">
    <property type="entry name" value="SMP_LBD"/>
</dbReference>
<dbReference type="GO" id="GO:0008289">
    <property type="term" value="F:lipid binding"/>
    <property type="evidence" value="ECO:0007669"/>
    <property type="project" value="UniProtKB-KW"/>
</dbReference>
<evidence type="ECO:0000256" key="1">
    <source>
        <dbReference type="ARBA" id="ARBA00004370"/>
    </source>
</evidence>
<comment type="domain">
    <text evidence="10">Lacks alpha-helical transmembrane segments, suggesting that it resides in the membrane via beta-sheet conformations similar to those predicted for other outer membrane proteins and porin.</text>
</comment>
<keyword evidence="4 10" id="KW-0812">Transmembrane</keyword>
<organism evidence="13 14">
    <name type="scientific">[Candida] railenensis</name>
    <dbReference type="NCBI Taxonomy" id="45579"/>
    <lineage>
        <taxon>Eukaryota</taxon>
        <taxon>Fungi</taxon>
        <taxon>Dikarya</taxon>
        <taxon>Ascomycota</taxon>
        <taxon>Saccharomycotina</taxon>
        <taxon>Pichiomycetes</taxon>
        <taxon>Debaryomycetaceae</taxon>
        <taxon>Kurtzmaniella</taxon>
    </lineage>
</organism>
<dbReference type="EMBL" id="CAKXYY010000004">
    <property type="protein sequence ID" value="CAH2351762.1"/>
    <property type="molecule type" value="Genomic_DNA"/>
</dbReference>
<dbReference type="HAMAP" id="MF_03105">
    <property type="entry name" value="Mdm34"/>
    <property type="match status" value="1"/>
</dbReference>
<comment type="subcellular location">
    <subcellularLocation>
        <location evidence="1">Membrane</location>
    </subcellularLocation>
    <subcellularLocation>
        <location evidence="10">Mitochondrion outer membrane</location>
        <topology evidence="10">Multi-pass membrane protein</topology>
    </subcellularLocation>
    <text evidence="10">The ERMES/MDM complex localizes to a few discrete foci (around 10 per single cell), that represent mitochondria-endoplasmic reticulum junctions. These foci are often found next to mtDNA nucleoids.</text>
</comment>
<name>A0A9P0QN24_9ASCO</name>
<evidence type="ECO:0000256" key="9">
    <source>
        <dbReference type="ARBA" id="ARBA00023136"/>
    </source>
</evidence>
<evidence type="ECO:0000256" key="6">
    <source>
        <dbReference type="ARBA" id="ARBA00023055"/>
    </source>
</evidence>
<evidence type="ECO:0000256" key="7">
    <source>
        <dbReference type="ARBA" id="ARBA00023121"/>
    </source>
</evidence>
<keyword evidence="9 10" id="KW-0472">Membrane</keyword>
<dbReference type="OrthoDB" id="17927at2759"/>
<dbReference type="PANTHER" id="PTHR28185">
    <property type="entry name" value="MITOCHONDRIAL DISTRIBUTION AND MORPHOLOGY PROTEIN 34"/>
    <property type="match status" value="1"/>
</dbReference>
<dbReference type="AlphaFoldDB" id="A0A9P0QN24"/>
<comment type="subunit">
    <text evidence="10">Component of the ER-mitochondria encounter structure (ERMES) or MDM complex, composed of MMM1, MDM10, MDM12 and MDM34.</text>
</comment>
<protein>
    <recommendedName>
        <fullName evidence="10">Mitochondrial distribution and morphology protein 34</fullName>
    </recommendedName>
</protein>
<evidence type="ECO:0000259" key="12">
    <source>
        <dbReference type="PROSITE" id="PS51847"/>
    </source>
</evidence>
<evidence type="ECO:0000256" key="4">
    <source>
        <dbReference type="ARBA" id="ARBA00022692"/>
    </source>
</evidence>
<keyword evidence="3 10" id="KW-1134">Transmembrane beta strand</keyword>
<dbReference type="PROSITE" id="PS51847">
    <property type="entry name" value="SMP"/>
    <property type="match status" value="1"/>
</dbReference>
<keyword evidence="6" id="KW-0445">Lipid transport</keyword>
<sequence length="565" mass="63540">MSFKVDWNSLETDSLRSWTKDLLQEALNSGKRPSILASQISIKDLNFGKVAPDFEILEIGELDKDRFRGIFKITYDGDFSLTLNTKVEGNPLKIYSENSFQDDSQRFVTPDFLLSNDSFNIPLDLKLSQIKISGIGILVFSKTKGLTLVFKNDPLDGIKVSSTFDNVKVLANFLQVQIENQIRDLFRETLPTVIHQLSLKYISRSSSSHEFLNNLHEKLLDIDLDDVDKVSFNEMKGTNGINGNLIKVLKLFNSREKLDLKIPKFKDVIQRSHLEKFNKNFAPSLSHSLNIPTAERSNGIPISVLIQQEGGGVNEYNKIDNTLNKISNIQSTNFYQSSNNSKPKRRVIKIRKNKNKEVAKASEVGIESTPMSTASSTVANSVDNSPKKVATEDSPAAVLPANVESTEMAKTSSIHHPVPLKVPQDFYHDLIKQKPQLKDLVVPATPTSSPYTHSRFHYNTSPVNSNSSLLSGLGLGNNYFNFTTSPTETTPSNTSIALTNQERDKIEEEIRKSINYININEVIRNKNLKKLQQHSKNTKNINNNIPVKRANNSLFQDLPPPYYQV</sequence>
<keyword evidence="2" id="KW-0813">Transport</keyword>
<keyword evidence="8 10" id="KW-0496">Mitochondrion</keyword>
<dbReference type="GO" id="GO:0007005">
    <property type="term" value="P:mitochondrion organization"/>
    <property type="evidence" value="ECO:0007669"/>
    <property type="project" value="InterPro"/>
</dbReference>
<feature type="region of interest" description="Disordered" evidence="11">
    <location>
        <begin position="375"/>
        <end position="396"/>
    </location>
</feature>
<proteinExistence type="inferred from homology"/>
<feature type="compositionally biased region" description="Polar residues" evidence="11">
    <location>
        <begin position="375"/>
        <end position="384"/>
    </location>
</feature>
<keyword evidence="5 10" id="KW-1000">Mitochondrion outer membrane</keyword>
<dbReference type="PANTHER" id="PTHR28185:SF1">
    <property type="entry name" value="MITOCHONDRIAL DISTRIBUTION AND MORPHOLOGY PROTEIN 34"/>
    <property type="match status" value="1"/>
</dbReference>
<dbReference type="Proteomes" id="UP000837801">
    <property type="component" value="Unassembled WGS sequence"/>
</dbReference>
<comment type="function">
    <text evidence="10">Component of the ERMES/MDM complex, which serves as a molecular tether to connect the endoplasmic reticulum (ER) and mitochondria. Components of this complex are involved in the control of mitochondrial shape and protein biogenesis, and function in nonvesicular lipid trafficking between the ER and mitochondria. MDM34 is required for the interaction of the ER-resident membrane protein MMM1 and the outer mitochondrial membrane-resident beta-barrel protein MDM10.</text>
</comment>
<feature type="domain" description="SMP-LTD" evidence="12">
    <location>
        <begin position="1"/>
        <end position="199"/>
    </location>
</feature>
<evidence type="ECO:0000256" key="11">
    <source>
        <dbReference type="SAM" id="MobiDB-lite"/>
    </source>
</evidence>
<gene>
    <name evidence="10" type="primary">MDM34</name>
    <name evidence="13" type="ORF">CLIB1423_04S05380</name>
</gene>
<accession>A0A9P0QN24</accession>
<evidence type="ECO:0000256" key="2">
    <source>
        <dbReference type="ARBA" id="ARBA00022448"/>
    </source>
</evidence>
<evidence type="ECO:0000256" key="5">
    <source>
        <dbReference type="ARBA" id="ARBA00022787"/>
    </source>
</evidence>
<dbReference type="GO" id="GO:1990456">
    <property type="term" value="P:mitochondrion-endoplasmic reticulum membrane tethering"/>
    <property type="evidence" value="ECO:0007669"/>
    <property type="project" value="TreeGrafter"/>
</dbReference>
<dbReference type="Pfam" id="PF26545">
    <property type="entry name" value="Mdm34_N"/>
    <property type="match status" value="1"/>
</dbReference>
<evidence type="ECO:0000313" key="13">
    <source>
        <dbReference type="EMBL" id="CAH2351762.1"/>
    </source>
</evidence>
<keyword evidence="7" id="KW-0446">Lipid-binding</keyword>
<evidence type="ECO:0000256" key="10">
    <source>
        <dbReference type="HAMAP-Rule" id="MF_03105"/>
    </source>
</evidence>
<reference evidence="13" key="1">
    <citation type="submission" date="2022-03" db="EMBL/GenBank/DDBJ databases">
        <authorList>
            <person name="Legras J.-L."/>
            <person name="Devillers H."/>
            <person name="Grondin C."/>
        </authorList>
    </citation>
    <scope>NUCLEOTIDE SEQUENCE</scope>
    <source>
        <strain evidence="13">CLIB 1423</strain>
    </source>
</reference>
<dbReference type="InterPro" id="IPR058825">
    <property type="entry name" value="MDM34_N"/>
</dbReference>
<comment type="caution">
    <text evidence="13">The sequence shown here is derived from an EMBL/GenBank/DDBJ whole genome shotgun (WGS) entry which is preliminary data.</text>
</comment>
<dbReference type="CDD" id="cd21673">
    <property type="entry name" value="SMP_Mdm34"/>
    <property type="match status" value="1"/>
</dbReference>